<keyword evidence="2 3" id="KW-0143">Chaperone</keyword>
<dbReference type="PANTHER" id="PTHR33643">
    <property type="entry name" value="UREASE ACCESSORY PROTEIN D"/>
    <property type="match status" value="1"/>
</dbReference>
<dbReference type="HOGENOM" id="CLU_056339_0_0_3"/>
<comment type="subcellular location">
    <subcellularLocation>
        <location evidence="3">Cytoplasm</location>
    </subcellularLocation>
</comment>
<dbReference type="RefSeq" id="WP_015194930.1">
    <property type="nucleotide sequence ID" value="NC_019748.1"/>
</dbReference>
<gene>
    <name evidence="3" type="primary">ureD</name>
    <name evidence="4" type="ordered locus">Sta7437_3777</name>
</gene>
<keyword evidence="3" id="KW-0963">Cytoplasm</keyword>
<dbReference type="OrthoDB" id="9798842at2"/>
<sequence length="284" mass="32304">MPETTTTQPDAGWYGSLELVYAHYEGKTKILHSFHQAPLKLQSPFYPEGQQICHSVILHTAGGIVGGDRLSQKIQVQPNAHSLITTAAASKIYRSNGREAKQILTIEIEPGATLEYLPQENIVFSGAIYRQDLRIQLAPGANWIGWEINRFGRSARGEQFIAGEWRSYTEVWQNNRLLWIDRQWLPGEAELINSINGLAGKPVIGTFSYLGKPVDKEILEKINNLRKTRENKGEFGVTELMSGLLCRYRGYSTTEAKEWLSQVWQILRSEIWQLPAIKPRVWQL</sequence>
<dbReference type="AlphaFoldDB" id="K9XZ09"/>
<evidence type="ECO:0000256" key="1">
    <source>
        <dbReference type="ARBA" id="ARBA00007177"/>
    </source>
</evidence>
<dbReference type="eggNOG" id="COG0829">
    <property type="taxonomic scope" value="Bacteria"/>
</dbReference>
<comment type="similarity">
    <text evidence="1 3">Belongs to the UreD family.</text>
</comment>
<evidence type="ECO:0000313" key="4">
    <source>
        <dbReference type="EMBL" id="AFZ37269.1"/>
    </source>
</evidence>
<dbReference type="GO" id="GO:0005737">
    <property type="term" value="C:cytoplasm"/>
    <property type="evidence" value="ECO:0007669"/>
    <property type="project" value="UniProtKB-SubCell"/>
</dbReference>
<comment type="function">
    <text evidence="3">Required for maturation of urease via the functional incorporation of the urease nickel metallocenter.</text>
</comment>
<name>K9XZ09_STAC7</name>
<dbReference type="HAMAP" id="MF_01384">
    <property type="entry name" value="UreD"/>
    <property type="match status" value="1"/>
</dbReference>
<dbReference type="STRING" id="111780.Sta7437_3777"/>
<comment type="subunit">
    <text evidence="3">UreD, UreF and UreG form a complex that acts as a GTP-hydrolysis-dependent molecular chaperone, activating the urease apoprotein by helping to assemble the nickel containing metallocenter of UreC. The UreE protein probably delivers the nickel.</text>
</comment>
<evidence type="ECO:0000256" key="3">
    <source>
        <dbReference type="HAMAP-Rule" id="MF_01384"/>
    </source>
</evidence>
<dbReference type="KEGG" id="scs:Sta7437_3777"/>
<proteinExistence type="inferred from homology"/>
<accession>K9XZ09</accession>
<organism evidence="4 5">
    <name type="scientific">Stanieria cyanosphaera (strain ATCC 29371 / PCC 7437)</name>
    <dbReference type="NCBI Taxonomy" id="111780"/>
    <lineage>
        <taxon>Bacteria</taxon>
        <taxon>Bacillati</taxon>
        <taxon>Cyanobacteriota</taxon>
        <taxon>Cyanophyceae</taxon>
        <taxon>Pleurocapsales</taxon>
        <taxon>Dermocarpellaceae</taxon>
        <taxon>Stanieria</taxon>
    </lineage>
</organism>
<dbReference type="InterPro" id="IPR002669">
    <property type="entry name" value="UreD"/>
</dbReference>
<reference evidence="5" key="1">
    <citation type="journal article" date="2013" name="Proc. Natl. Acad. Sci. U.S.A.">
        <title>Improving the coverage of the cyanobacterial phylum using diversity-driven genome sequencing.</title>
        <authorList>
            <person name="Shih P.M."/>
            <person name="Wu D."/>
            <person name="Latifi A."/>
            <person name="Axen S.D."/>
            <person name="Fewer D.P."/>
            <person name="Talla E."/>
            <person name="Calteau A."/>
            <person name="Cai F."/>
            <person name="Tandeau de Marsac N."/>
            <person name="Rippka R."/>
            <person name="Herdman M."/>
            <person name="Sivonen K."/>
            <person name="Coursin T."/>
            <person name="Laurent T."/>
            <person name="Goodwin L."/>
            <person name="Nolan M."/>
            <person name="Davenport K.W."/>
            <person name="Han C.S."/>
            <person name="Rubin E.M."/>
            <person name="Eisen J.A."/>
            <person name="Woyke T."/>
            <person name="Gugger M."/>
            <person name="Kerfeld C.A."/>
        </authorList>
    </citation>
    <scope>NUCLEOTIDE SEQUENCE [LARGE SCALE GENOMIC DNA]</scope>
    <source>
        <strain evidence="5">ATCC 29371 / PCC 7437</strain>
    </source>
</reference>
<dbReference type="Pfam" id="PF01774">
    <property type="entry name" value="UreD"/>
    <property type="match status" value="1"/>
</dbReference>
<dbReference type="PATRIC" id="fig|111780.3.peg.3915"/>
<keyword evidence="3" id="KW-0996">Nickel insertion</keyword>
<dbReference type="PANTHER" id="PTHR33643:SF1">
    <property type="entry name" value="UREASE ACCESSORY PROTEIN D"/>
    <property type="match status" value="1"/>
</dbReference>
<keyword evidence="5" id="KW-1185">Reference proteome</keyword>
<protein>
    <recommendedName>
        <fullName evidence="3">Urease accessory protein UreD</fullName>
    </recommendedName>
</protein>
<dbReference type="Proteomes" id="UP000010473">
    <property type="component" value="Chromosome"/>
</dbReference>
<dbReference type="GO" id="GO:0016151">
    <property type="term" value="F:nickel cation binding"/>
    <property type="evidence" value="ECO:0007669"/>
    <property type="project" value="UniProtKB-UniRule"/>
</dbReference>
<dbReference type="EMBL" id="CP003653">
    <property type="protein sequence ID" value="AFZ37269.1"/>
    <property type="molecule type" value="Genomic_DNA"/>
</dbReference>
<evidence type="ECO:0000313" key="5">
    <source>
        <dbReference type="Proteomes" id="UP000010473"/>
    </source>
</evidence>
<evidence type="ECO:0000256" key="2">
    <source>
        <dbReference type="ARBA" id="ARBA00023186"/>
    </source>
</evidence>